<dbReference type="EMBL" id="ABJB010602006">
    <property type="status" value="NOT_ANNOTATED_CDS"/>
    <property type="molecule type" value="Genomic_DNA"/>
</dbReference>
<dbReference type="SUPFAM" id="SSF52047">
    <property type="entry name" value="RNI-like"/>
    <property type="match status" value="1"/>
</dbReference>
<dbReference type="EnsemblMetazoa" id="ISCW000528-RA">
    <property type="protein sequence ID" value="ISCW000528-PA"/>
    <property type="gene ID" value="ISCW000528"/>
</dbReference>
<keyword evidence="4" id="KW-1185">Reference proteome</keyword>
<feature type="chain" id="PRO_5014567858" evidence="1">
    <location>
        <begin position="22"/>
        <end position="259"/>
    </location>
</feature>
<accession>B7P1F6</accession>
<proteinExistence type="predicted"/>
<dbReference type="HOGENOM" id="CLU_998466_0_0_1"/>
<feature type="signal peptide" evidence="1">
    <location>
        <begin position="1"/>
        <end position="21"/>
    </location>
</feature>
<sequence>MLERLGLQVFRISFLAQAVLSLPATTRLQLTELTIYKEIVETPDMLFHVITLCPNLRRVCLVLPDEIQIEPLSDLAFLEDLTIIILNRDHSLGFSDLIQQLLRCVGWRLKRLHLNAPVLDLTSVVRFCPALHELHVKRLSLLANHERRETRTVEQLQALRISLDSPISLDLHQLCGLLQDYGKLTRVLLHRCYLGDFELRELISSGTFSKLETFQLVEVYGFRPGSLQLLVRTQSNLVVIRVIRCPSESSADRSSLVFV</sequence>
<dbReference type="VEuPathDB" id="VectorBase:ISCI000528"/>
<evidence type="ECO:0000313" key="2">
    <source>
        <dbReference type="EMBL" id="EEC00428.1"/>
    </source>
</evidence>
<evidence type="ECO:0000313" key="4">
    <source>
        <dbReference type="Proteomes" id="UP000001555"/>
    </source>
</evidence>
<dbReference type="InParanoid" id="B7P1F6"/>
<protein>
    <submittedName>
        <fullName evidence="2 3">Uncharacterized protein</fullName>
    </submittedName>
</protein>
<evidence type="ECO:0000313" key="3">
    <source>
        <dbReference type="EnsemblMetazoa" id="ISCW000528-PA"/>
    </source>
</evidence>
<dbReference type="OrthoDB" id="6479082at2759"/>
<dbReference type="VEuPathDB" id="VectorBase:ISCW000528"/>
<dbReference type="AlphaFoldDB" id="B7P1F6"/>
<gene>
    <name evidence="3" type="primary">8053321</name>
    <name evidence="2" type="ORF">IscW_ISCW000528</name>
</gene>
<dbReference type="PaxDb" id="6945-B7P1F6"/>
<name>B7P1F6_IXOSC</name>
<reference evidence="2 4" key="1">
    <citation type="submission" date="2008-03" db="EMBL/GenBank/DDBJ databases">
        <title>Annotation of Ixodes scapularis.</title>
        <authorList>
            <consortium name="Ixodes scapularis Genome Project Consortium"/>
            <person name="Caler E."/>
            <person name="Hannick L.I."/>
            <person name="Bidwell S."/>
            <person name="Joardar V."/>
            <person name="Thiagarajan M."/>
            <person name="Amedeo P."/>
            <person name="Galinsky K.J."/>
            <person name="Schobel S."/>
            <person name="Inman J."/>
            <person name="Hostetler J."/>
            <person name="Miller J."/>
            <person name="Hammond M."/>
            <person name="Megy K."/>
            <person name="Lawson D."/>
            <person name="Kodira C."/>
            <person name="Sutton G."/>
            <person name="Meyer J."/>
            <person name="Hill C.A."/>
            <person name="Birren B."/>
            <person name="Nene V."/>
            <person name="Collins F."/>
            <person name="Alarcon-Chaidez F."/>
            <person name="Wikel S."/>
            <person name="Strausberg R."/>
        </authorList>
    </citation>
    <scope>NUCLEOTIDE SEQUENCE [LARGE SCALE GENOMIC DNA]</scope>
    <source>
        <strain evidence="4">Wikel</strain>
        <strain evidence="2">Wikel colony</strain>
    </source>
</reference>
<dbReference type="EMBL" id="DS616569">
    <property type="protein sequence ID" value="EEC00428.1"/>
    <property type="molecule type" value="Genomic_DNA"/>
</dbReference>
<keyword evidence="1" id="KW-0732">Signal</keyword>
<organism>
    <name type="scientific">Ixodes scapularis</name>
    <name type="common">Black-legged tick</name>
    <name type="synonym">Deer tick</name>
    <dbReference type="NCBI Taxonomy" id="6945"/>
    <lineage>
        <taxon>Eukaryota</taxon>
        <taxon>Metazoa</taxon>
        <taxon>Ecdysozoa</taxon>
        <taxon>Arthropoda</taxon>
        <taxon>Chelicerata</taxon>
        <taxon>Arachnida</taxon>
        <taxon>Acari</taxon>
        <taxon>Parasitiformes</taxon>
        <taxon>Ixodida</taxon>
        <taxon>Ixodoidea</taxon>
        <taxon>Ixodidae</taxon>
        <taxon>Ixodinae</taxon>
        <taxon>Ixodes</taxon>
    </lineage>
</organism>
<evidence type="ECO:0000256" key="1">
    <source>
        <dbReference type="SAM" id="SignalP"/>
    </source>
</evidence>
<dbReference type="VEuPathDB" id="VectorBase:ISCP_017801"/>
<dbReference type="Proteomes" id="UP000001555">
    <property type="component" value="Unassembled WGS sequence"/>
</dbReference>
<reference evidence="3" key="2">
    <citation type="submission" date="2020-05" db="UniProtKB">
        <authorList>
            <consortium name="EnsemblMetazoa"/>
        </authorList>
    </citation>
    <scope>IDENTIFICATION</scope>
    <source>
        <strain evidence="3">wikel</strain>
    </source>
</reference>